<dbReference type="InterPro" id="IPR051683">
    <property type="entry name" value="Enoyl-CoA_Hydratase/Isomerase"/>
</dbReference>
<sequence length="281" mass="29319">MSESGSATAQSTDQVSHEPEVVRWSVERGIATIVLDSPANRNALSSRLVTQLFEAFAALADDSVARVVVLTHTGGTFCAGADLAEATAGAGAQMTLAEKSAMSSGWMVELMRTILDFPKPVIARIDGHARAGGLGLIAACDVAVAGPTCTFALTEVRLALAPSVISLVLVPKVSNRALNRYILTGEVFGPQVAAEIGLVTAATDSVEQLDEVVQTVATAMRKGSPQGLAASKSLVTSPILERFDRAPALVELGSGLFSSPEAKEGMTAFLQKRPPTWDSDR</sequence>
<feature type="region of interest" description="Disordered" evidence="2">
    <location>
        <begin position="1"/>
        <end position="20"/>
    </location>
</feature>
<keyword evidence="4" id="KW-1185">Reference proteome</keyword>
<dbReference type="Pfam" id="PF00378">
    <property type="entry name" value="ECH_1"/>
    <property type="match status" value="1"/>
</dbReference>
<dbReference type="EMBL" id="BMGC01000051">
    <property type="protein sequence ID" value="GGB46824.1"/>
    <property type="molecule type" value="Genomic_DNA"/>
</dbReference>
<evidence type="ECO:0000256" key="1">
    <source>
        <dbReference type="ARBA" id="ARBA00005254"/>
    </source>
</evidence>
<dbReference type="Gene3D" id="1.10.12.10">
    <property type="entry name" value="Lyase 2-enoyl-coa Hydratase, Chain A, domain 2"/>
    <property type="match status" value="1"/>
</dbReference>
<organism evidence="3 4">
    <name type="scientific">Gordonia jinhuaensis</name>
    <dbReference type="NCBI Taxonomy" id="1517702"/>
    <lineage>
        <taxon>Bacteria</taxon>
        <taxon>Bacillati</taxon>
        <taxon>Actinomycetota</taxon>
        <taxon>Actinomycetes</taxon>
        <taxon>Mycobacteriales</taxon>
        <taxon>Gordoniaceae</taxon>
        <taxon>Gordonia</taxon>
    </lineage>
</organism>
<dbReference type="NCBIfam" id="NF005879">
    <property type="entry name" value="PRK07827.1"/>
    <property type="match status" value="1"/>
</dbReference>
<evidence type="ECO:0000313" key="4">
    <source>
        <dbReference type="Proteomes" id="UP000621454"/>
    </source>
</evidence>
<reference evidence="3" key="2">
    <citation type="submission" date="2020-09" db="EMBL/GenBank/DDBJ databases">
        <authorList>
            <person name="Sun Q."/>
            <person name="Zhou Y."/>
        </authorList>
    </citation>
    <scope>NUCLEOTIDE SEQUENCE</scope>
    <source>
        <strain evidence="3">CGMCC 1.12827</strain>
    </source>
</reference>
<proteinExistence type="inferred from homology"/>
<accession>A0A916WZY1</accession>
<reference evidence="3" key="1">
    <citation type="journal article" date="2014" name="Int. J. Syst. Evol. Microbiol.">
        <title>Complete genome sequence of Corynebacterium casei LMG S-19264T (=DSM 44701T), isolated from a smear-ripened cheese.</title>
        <authorList>
            <consortium name="US DOE Joint Genome Institute (JGI-PGF)"/>
            <person name="Walter F."/>
            <person name="Albersmeier A."/>
            <person name="Kalinowski J."/>
            <person name="Ruckert C."/>
        </authorList>
    </citation>
    <scope>NUCLEOTIDE SEQUENCE</scope>
    <source>
        <strain evidence="3">CGMCC 1.12827</strain>
    </source>
</reference>
<dbReference type="Gene3D" id="3.90.226.10">
    <property type="entry name" value="2-enoyl-CoA Hydratase, Chain A, domain 1"/>
    <property type="match status" value="1"/>
</dbReference>
<evidence type="ECO:0000313" key="3">
    <source>
        <dbReference type="EMBL" id="GGB46824.1"/>
    </source>
</evidence>
<feature type="compositionally biased region" description="Polar residues" evidence="2">
    <location>
        <begin position="1"/>
        <end position="14"/>
    </location>
</feature>
<dbReference type="InterPro" id="IPR029045">
    <property type="entry name" value="ClpP/crotonase-like_dom_sf"/>
</dbReference>
<gene>
    <name evidence="3" type="ORF">GCM10011489_37620</name>
</gene>
<dbReference type="PANTHER" id="PTHR42964">
    <property type="entry name" value="ENOYL-COA HYDRATASE"/>
    <property type="match status" value="1"/>
</dbReference>
<evidence type="ECO:0000256" key="2">
    <source>
        <dbReference type="SAM" id="MobiDB-lite"/>
    </source>
</evidence>
<dbReference type="SUPFAM" id="SSF52096">
    <property type="entry name" value="ClpP/crotonase"/>
    <property type="match status" value="1"/>
</dbReference>
<dbReference type="CDD" id="cd06558">
    <property type="entry name" value="crotonase-like"/>
    <property type="match status" value="1"/>
</dbReference>
<dbReference type="RefSeq" id="WP_188588692.1">
    <property type="nucleotide sequence ID" value="NZ_BMGC01000051.1"/>
</dbReference>
<dbReference type="Proteomes" id="UP000621454">
    <property type="component" value="Unassembled WGS sequence"/>
</dbReference>
<comment type="caution">
    <text evidence="3">The sequence shown here is derived from an EMBL/GenBank/DDBJ whole genome shotgun (WGS) entry which is preliminary data.</text>
</comment>
<name>A0A916WZY1_9ACTN</name>
<dbReference type="InterPro" id="IPR014748">
    <property type="entry name" value="Enoyl-CoA_hydra_C"/>
</dbReference>
<dbReference type="GO" id="GO:0003824">
    <property type="term" value="F:catalytic activity"/>
    <property type="evidence" value="ECO:0007669"/>
    <property type="project" value="UniProtKB-ARBA"/>
</dbReference>
<dbReference type="AlphaFoldDB" id="A0A916WZY1"/>
<dbReference type="PANTHER" id="PTHR42964:SF1">
    <property type="entry name" value="POLYKETIDE BIOSYNTHESIS ENOYL-COA HYDRATASE PKSH-RELATED"/>
    <property type="match status" value="1"/>
</dbReference>
<protein>
    <submittedName>
        <fullName evidence="3">Enoyl-CoA hydratase/isomerase</fullName>
    </submittedName>
</protein>
<comment type="similarity">
    <text evidence="1">Belongs to the enoyl-CoA hydratase/isomerase family.</text>
</comment>
<dbReference type="InterPro" id="IPR001753">
    <property type="entry name" value="Enoyl-CoA_hydra/iso"/>
</dbReference>